<reference evidence="8" key="1">
    <citation type="submission" date="2016-05" db="EMBL/GenBank/DDBJ databases">
        <title>Comparative genomics of biotechnologically important yeasts.</title>
        <authorList>
            <consortium name="DOE Joint Genome Institute"/>
            <person name="Riley R."/>
            <person name="Haridas S."/>
            <person name="Wolfe K.H."/>
            <person name="Lopes M.R."/>
            <person name="Hittinger C.T."/>
            <person name="Goker M."/>
            <person name="Salamov A."/>
            <person name="Wisecaver J."/>
            <person name="Long T.M."/>
            <person name="Aerts A.L."/>
            <person name="Barry K."/>
            <person name="Choi C."/>
            <person name="Clum A."/>
            <person name="Coughlan A.Y."/>
            <person name="Deshpande S."/>
            <person name="Douglass A.P."/>
            <person name="Hanson S.J."/>
            <person name="Klenk H.-P."/>
            <person name="Labutti K."/>
            <person name="Lapidus A."/>
            <person name="Lindquist E."/>
            <person name="Lipzen A."/>
            <person name="Meier-Kolthoff J.P."/>
            <person name="Ohm R.A."/>
            <person name="Otillar R.P."/>
            <person name="Pangilinan J."/>
            <person name="Peng Y."/>
            <person name="Rokas A."/>
            <person name="Rosa C.A."/>
            <person name="Scheuner C."/>
            <person name="Sibirny A.A."/>
            <person name="Slot J.C."/>
            <person name="Stielow J.B."/>
            <person name="Sun H."/>
            <person name="Kurtzman C.P."/>
            <person name="Blackwell M."/>
            <person name="Grigoriev I.V."/>
            <person name="Jeffries T.W."/>
        </authorList>
    </citation>
    <scope>NUCLEOTIDE SEQUENCE [LARGE SCALE GENOMIC DNA]</scope>
    <source>
        <strain evidence="8">NRRL Y-17324</strain>
    </source>
</reference>
<evidence type="ECO:0000256" key="1">
    <source>
        <dbReference type="ARBA" id="ARBA00004123"/>
    </source>
</evidence>
<keyword evidence="6" id="KW-0539">Nucleus</keyword>
<dbReference type="RefSeq" id="XP_020064492.1">
    <property type="nucleotide sequence ID" value="XM_020209952.1"/>
</dbReference>
<dbReference type="Gene3D" id="2.40.128.320">
    <property type="entry name" value="Protein HRI1, N-terminal domain"/>
    <property type="match status" value="1"/>
</dbReference>
<dbReference type="GO" id="GO:0005634">
    <property type="term" value="C:nucleus"/>
    <property type="evidence" value="ECO:0007669"/>
    <property type="project" value="UniProtKB-SubCell"/>
</dbReference>
<gene>
    <name evidence="7" type="ORF">CANTADRAFT_51526</name>
</gene>
<dbReference type="GO" id="GO:0005737">
    <property type="term" value="C:cytoplasm"/>
    <property type="evidence" value="ECO:0007669"/>
    <property type="project" value="UniProtKB-SubCell"/>
</dbReference>
<evidence type="ECO:0000313" key="7">
    <source>
        <dbReference type="EMBL" id="ODV79370.1"/>
    </source>
</evidence>
<evidence type="ECO:0000256" key="3">
    <source>
        <dbReference type="ARBA" id="ARBA00005229"/>
    </source>
</evidence>
<comment type="similarity">
    <text evidence="3">Belongs to the HRI1 family.</text>
</comment>
<evidence type="ECO:0000313" key="8">
    <source>
        <dbReference type="Proteomes" id="UP000094285"/>
    </source>
</evidence>
<dbReference type="InterPro" id="IPR031818">
    <property type="entry name" value="Hri1"/>
</dbReference>
<evidence type="ECO:0000256" key="2">
    <source>
        <dbReference type="ARBA" id="ARBA00004496"/>
    </source>
</evidence>
<keyword evidence="8" id="KW-1185">Reference proteome</keyword>
<evidence type="ECO:0000256" key="6">
    <source>
        <dbReference type="ARBA" id="ARBA00023242"/>
    </source>
</evidence>
<dbReference type="InterPro" id="IPR043047">
    <property type="entry name" value="Hri1_N_sf"/>
</dbReference>
<dbReference type="InterPro" id="IPR038744">
    <property type="entry name" value="Hri1_N"/>
</dbReference>
<evidence type="ECO:0000256" key="4">
    <source>
        <dbReference type="ARBA" id="ARBA00017063"/>
    </source>
</evidence>
<sequence length="235" mass="26805">IMISTRVSLQWNDDAPEELTSTMAMTSRNNHFVDLRVYKKNYPYHPQQPEPFIEDVFQWVMCGIEHPIEGTGKIKFVTTIDSSSIAPAIKLGGPVVPGPPDIGDFSDIEGSLDRKEVGEMMSPDTGKLESYVEIWRSLDAENHTPETEVREGANKDDVECKVLEVVEDETYHGKLIQLGNWLQGIVHNKKNNDLHVIRAFKEADGWREMIGYGNTEFFPLDSELKRAEVEWKRIE</sequence>
<dbReference type="Gene3D" id="2.40.128.310">
    <property type="entry name" value="Protein HRI1, C-terminal domain"/>
    <property type="match status" value="1"/>
</dbReference>
<dbReference type="AlphaFoldDB" id="A0A1E4SIQ2"/>
<proteinExistence type="inferred from homology"/>
<dbReference type="EMBL" id="KV453912">
    <property type="protein sequence ID" value="ODV79370.1"/>
    <property type="molecule type" value="Genomic_DNA"/>
</dbReference>
<evidence type="ECO:0000256" key="5">
    <source>
        <dbReference type="ARBA" id="ARBA00022490"/>
    </source>
</evidence>
<dbReference type="Proteomes" id="UP000094285">
    <property type="component" value="Unassembled WGS sequence"/>
</dbReference>
<accession>A0A1E4SIQ2</accession>
<dbReference type="STRING" id="984487.A0A1E4SIQ2"/>
<dbReference type="CDD" id="cd11693">
    <property type="entry name" value="HRI1_C_like"/>
    <property type="match status" value="1"/>
</dbReference>
<dbReference type="OrthoDB" id="4045395at2759"/>
<dbReference type="CDD" id="cd11692">
    <property type="entry name" value="HRI1_N_like"/>
    <property type="match status" value="1"/>
</dbReference>
<protein>
    <recommendedName>
        <fullName evidence="4">Protein HRI1</fullName>
    </recommendedName>
</protein>
<dbReference type="Pfam" id="PF16815">
    <property type="entry name" value="HRI1"/>
    <property type="match status" value="1"/>
</dbReference>
<dbReference type="GeneID" id="30984088"/>
<keyword evidence="5" id="KW-0963">Cytoplasm</keyword>
<name>A0A1E4SIQ2_9ASCO</name>
<comment type="subcellular location">
    <subcellularLocation>
        <location evidence="2">Cytoplasm</location>
    </subcellularLocation>
    <subcellularLocation>
        <location evidence="1">Nucleus</location>
    </subcellularLocation>
</comment>
<feature type="non-terminal residue" evidence="7">
    <location>
        <position position="1"/>
    </location>
</feature>
<organism evidence="7 8">
    <name type="scientific">Suhomyces tanzawaensis NRRL Y-17324</name>
    <dbReference type="NCBI Taxonomy" id="984487"/>
    <lineage>
        <taxon>Eukaryota</taxon>
        <taxon>Fungi</taxon>
        <taxon>Dikarya</taxon>
        <taxon>Ascomycota</taxon>
        <taxon>Saccharomycotina</taxon>
        <taxon>Pichiomycetes</taxon>
        <taxon>Debaryomycetaceae</taxon>
        <taxon>Suhomyces</taxon>
    </lineage>
</organism>